<dbReference type="AlphaFoldDB" id="A0A7R9YNR5"/>
<protein>
    <recommendedName>
        <fullName evidence="1">NAD(P)-binding domain-containing protein</fullName>
    </recommendedName>
</protein>
<dbReference type="InterPro" id="IPR016040">
    <property type="entry name" value="NAD(P)-bd_dom"/>
</dbReference>
<feature type="domain" description="NAD(P)-binding" evidence="1">
    <location>
        <begin position="93"/>
        <end position="245"/>
    </location>
</feature>
<dbReference type="Pfam" id="PF13460">
    <property type="entry name" value="NAD_binding_10"/>
    <property type="match status" value="1"/>
</dbReference>
<gene>
    <name evidence="2" type="ORF">PLUT1463_LOCUS13234</name>
</gene>
<name>A0A7R9YNR5_DIALT</name>
<dbReference type="PANTHER" id="PTHR15020:SF11">
    <property type="entry name" value="OS06G0360300 PROTEIN"/>
    <property type="match status" value="1"/>
</dbReference>
<sequence length="264" mass="27600">VRVATMACTASTPLFTGTTTTTITIIYGTRGGISDVGKFAVQQASQMPHVAVRAIALYDGNAETNDPGHEADVTDDALKAALAQALRTFGAPVVDVNSPGAAAALEAAVDGADAVVCAFSSRQPELPRYLAVGMRKVVAAMGEKRVQRLVALSSFGIGDDFLPISPIKVLWACLLRTFLTAAARDLHAFEAAVEASHLDYALLRPVGLTPSEAAIGRYEMRTARGQGGIKLELAKADMARCCLDEALKPTIRRGVATVGSAQTS</sequence>
<evidence type="ECO:0000259" key="1">
    <source>
        <dbReference type="Pfam" id="PF13460"/>
    </source>
</evidence>
<organism evidence="2">
    <name type="scientific">Diacronema lutheri</name>
    <name type="common">Unicellular marine alga</name>
    <name type="synonym">Monochrysis lutheri</name>
    <dbReference type="NCBI Taxonomy" id="2081491"/>
    <lineage>
        <taxon>Eukaryota</taxon>
        <taxon>Haptista</taxon>
        <taxon>Haptophyta</taxon>
        <taxon>Pavlovophyceae</taxon>
        <taxon>Pavlovales</taxon>
        <taxon>Pavlovaceae</taxon>
        <taxon>Diacronema</taxon>
    </lineage>
</organism>
<dbReference type="EMBL" id="HBEB01020371">
    <property type="protein sequence ID" value="CAD8278917.1"/>
    <property type="molecule type" value="Transcribed_RNA"/>
</dbReference>
<accession>A0A7R9YNR5</accession>
<reference evidence="2" key="1">
    <citation type="submission" date="2021-01" db="EMBL/GenBank/DDBJ databases">
        <authorList>
            <person name="Corre E."/>
            <person name="Pelletier E."/>
            <person name="Niang G."/>
            <person name="Scheremetjew M."/>
            <person name="Finn R."/>
            <person name="Kale V."/>
            <person name="Holt S."/>
            <person name="Cochrane G."/>
            <person name="Meng A."/>
            <person name="Brown T."/>
            <person name="Cohen L."/>
        </authorList>
    </citation>
    <scope>NUCLEOTIDE SEQUENCE</scope>
    <source>
        <strain evidence="2">RCC1537</strain>
    </source>
</reference>
<dbReference type="SUPFAM" id="SSF51735">
    <property type="entry name" value="NAD(P)-binding Rossmann-fold domains"/>
    <property type="match status" value="1"/>
</dbReference>
<feature type="non-terminal residue" evidence="2">
    <location>
        <position position="1"/>
    </location>
</feature>
<evidence type="ECO:0000313" key="2">
    <source>
        <dbReference type="EMBL" id="CAD8278917.1"/>
    </source>
</evidence>
<dbReference type="InterPro" id="IPR036291">
    <property type="entry name" value="NAD(P)-bd_dom_sf"/>
</dbReference>
<dbReference type="Gene3D" id="3.40.50.720">
    <property type="entry name" value="NAD(P)-binding Rossmann-like Domain"/>
    <property type="match status" value="1"/>
</dbReference>
<dbReference type="PANTHER" id="PTHR15020">
    <property type="entry name" value="FLAVIN REDUCTASE-RELATED"/>
    <property type="match status" value="1"/>
</dbReference>
<proteinExistence type="predicted"/>